<evidence type="ECO:0000256" key="4">
    <source>
        <dbReference type="ARBA" id="ARBA00022807"/>
    </source>
</evidence>
<dbReference type="SMART" id="SM00645">
    <property type="entry name" value="Pept_C1"/>
    <property type="match status" value="1"/>
</dbReference>
<dbReference type="InterPro" id="IPR000169">
    <property type="entry name" value="Pept_cys_AS"/>
</dbReference>
<dbReference type="GO" id="GO:0008234">
    <property type="term" value="F:cysteine-type peptidase activity"/>
    <property type="evidence" value="ECO:0007669"/>
    <property type="project" value="UniProtKB-KW"/>
</dbReference>
<feature type="domain" description="Cathepsin propeptide inhibitor" evidence="9">
    <location>
        <begin position="28"/>
        <end position="83"/>
    </location>
</feature>
<dbReference type="PANTHER" id="PTHR12411">
    <property type="entry name" value="CYSTEINE PROTEASE FAMILY C1-RELATED"/>
    <property type="match status" value="1"/>
</dbReference>
<evidence type="ECO:0000259" key="9">
    <source>
        <dbReference type="SMART" id="SM00848"/>
    </source>
</evidence>
<gene>
    <name evidence="10" type="ORF">RF11_01967</name>
</gene>
<dbReference type="AlphaFoldDB" id="A0A0C2ML70"/>
<dbReference type="FunFam" id="3.90.70.10:FF:000039">
    <property type="entry name" value="Cysteine proteinase 2, putative"/>
    <property type="match status" value="1"/>
</dbReference>
<evidence type="ECO:0000256" key="3">
    <source>
        <dbReference type="ARBA" id="ARBA00022801"/>
    </source>
</evidence>
<dbReference type="PROSITE" id="PS00639">
    <property type="entry name" value="THIOL_PROTEASE_HIS"/>
    <property type="match status" value="1"/>
</dbReference>
<dbReference type="EMBL" id="JWZT01002990">
    <property type="protein sequence ID" value="KII67966.1"/>
    <property type="molecule type" value="Genomic_DNA"/>
</dbReference>
<protein>
    <submittedName>
        <fullName evidence="10">Digestive cysteine proteinase 2</fullName>
    </submittedName>
</protein>
<feature type="chain" id="PRO_5018566333" evidence="7">
    <location>
        <begin position="17"/>
        <end position="327"/>
    </location>
</feature>
<accession>A0A0C2ML70</accession>
<name>A0A0C2ML70_THEKT</name>
<dbReference type="GO" id="GO:0006508">
    <property type="term" value="P:proteolysis"/>
    <property type="evidence" value="ECO:0007669"/>
    <property type="project" value="UniProtKB-KW"/>
</dbReference>
<dbReference type="CDD" id="cd02248">
    <property type="entry name" value="Peptidase_C1A"/>
    <property type="match status" value="1"/>
</dbReference>
<sequence>MSVLAVVFILFYTTHTSKIENLVNDDSWSHHKSKYGLQFTPSEEHERRSIFFENVKFIEEFNAKNNGITLAVNKFAHMLPSELTMGTKMKRRMQMNLDDMPTPDLPVKKSIDWRSYGAVSEVKNQGKCGSCYAFSAVLICLIKVGAWESHLAISIGRLINLSEQEVVDCSEKEGDQGCNGGLPDYVFEYGIHTGLSLDSDYKYTGECKLKNAKRRFRLLSFVDLPAGNEQQLVRTVSFKGPVSVGIDANHRELMFYHSGILRIDDCSKEELDHAVLVVGYSIENGQSYYIIKNSWGTEWGESGYFRMPMNENMCGIASQPSYPIPKV</sequence>
<dbReference type="SUPFAM" id="SSF54001">
    <property type="entry name" value="Cysteine proteinases"/>
    <property type="match status" value="1"/>
</dbReference>
<dbReference type="InterPro" id="IPR000668">
    <property type="entry name" value="Peptidase_C1A_C"/>
</dbReference>
<evidence type="ECO:0000256" key="5">
    <source>
        <dbReference type="ARBA" id="ARBA00023145"/>
    </source>
</evidence>
<keyword evidence="11" id="KW-1185">Reference proteome</keyword>
<evidence type="ECO:0000313" key="11">
    <source>
        <dbReference type="Proteomes" id="UP000031668"/>
    </source>
</evidence>
<feature type="domain" description="Peptidase C1A papain C-terminal" evidence="8">
    <location>
        <begin position="107"/>
        <end position="324"/>
    </location>
</feature>
<proteinExistence type="inferred from homology"/>
<keyword evidence="7" id="KW-0732">Signal</keyword>
<dbReference type="PROSITE" id="PS00139">
    <property type="entry name" value="THIOL_PROTEASE_CYS"/>
    <property type="match status" value="1"/>
</dbReference>
<dbReference type="Proteomes" id="UP000031668">
    <property type="component" value="Unassembled WGS sequence"/>
</dbReference>
<dbReference type="InterPro" id="IPR039417">
    <property type="entry name" value="Peptidase_C1A_papain-like"/>
</dbReference>
<dbReference type="Pfam" id="PF00112">
    <property type="entry name" value="Peptidase_C1"/>
    <property type="match status" value="1"/>
</dbReference>
<dbReference type="OMA" id="ENQGCED"/>
<evidence type="ECO:0000256" key="6">
    <source>
        <dbReference type="ARBA" id="ARBA00023157"/>
    </source>
</evidence>
<dbReference type="InterPro" id="IPR013201">
    <property type="entry name" value="Prot_inhib_I29"/>
</dbReference>
<feature type="signal peptide" evidence="7">
    <location>
        <begin position="1"/>
        <end position="16"/>
    </location>
</feature>
<dbReference type="InterPro" id="IPR013128">
    <property type="entry name" value="Peptidase_C1A"/>
</dbReference>
<dbReference type="Pfam" id="PF08246">
    <property type="entry name" value="Inhibitor_I29"/>
    <property type="match status" value="1"/>
</dbReference>
<reference evidence="10 11" key="1">
    <citation type="journal article" date="2014" name="Genome Biol. Evol.">
        <title>The genome of the myxosporean Thelohanellus kitauei shows adaptations to nutrient acquisition within its fish host.</title>
        <authorList>
            <person name="Yang Y."/>
            <person name="Xiong J."/>
            <person name="Zhou Z."/>
            <person name="Huo F."/>
            <person name="Miao W."/>
            <person name="Ran C."/>
            <person name="Liu Y."/>
            <person name="Zhang J."/>
            <person name="Feng J."/>
            <person name="Wang M."/>
            <person name="Wang M."/>
            <person name="Wang L."/>
            <person name="Yao B."/>
        </authorList>
    </citation>
    <scope>NUCLEOTIDE SEQUENCE [LARGE SCALE GENOMIC DNA]</scope>
    <source>
        <strain evidence="10">Wuqing</strain>
    </source>
</reference>
<dbReference type="SMART" id="SM00848">
    <property type="entry name" value="Inhibitor_I29"/>
    <property type="match status" value="1"/>
</dbReference>
<dbReference type="InterPro" id="IPR025660">
    <property type="entry name" value="Pept_his_AS"/>
</dbReference>
<evidence type="ECO:0000259" key="8">
    <source>
        <dbReference type="SMART" id="SM00645"/>
    </source>
</evidence>
<evidence type="ECO:0000256" key="2">
    <source>
        <dbReference type="ARBA" id="ARBA00022670"/>
    </source>
</evidence>
<evidence type="ECO:0000256" key="1">
    <source>
        <dbReference type="ARBA" id="ARBA00008455"/>
    </source>
</evidence>
<evidence type="ECO:0000256" key="7">
    <source>
        <dbReference type="SAM" id="SignalP"/>
    </source>
</evidence>
<comment type="similarity">
    <text evidence="1">Belongs to the peptidase C1 family.</text>
</comment>
<keyword evidence="5" id="KW-0865">Zymogen</keyword>
<dbReference type="InterPro" id="IPR038765">
    <property type="entry name" value="Papain-like_cys_pep_sf"/>
</dbReference>
<dbReference type="Gene3D" id="3.90.70.10">
    <property type="entry name" value="Cysteine proteinases"/>
    <property type="match status" value="1"/>
</dbReference>
<keyword evidence="2" id="KW-0645">Protease</keyword>
<organism evidence="10 11">
    <name type="scientific">Thelohanellus kitauei</name>
    <name type="common">Myxosporean</name>
    <dbReference type="NCBI Taxonomy" id="669202"/>
    <lineage>
        <taxon>Eukaryota</taxon>
        <taxon>Metazoa</taxon>
        <taxon>Cnidaria</taxon>
        <taxon>Myxozoa</taxon>
        <taxon>Myxosporea</taxon>
        <taxon>Bivalvulida</taxon>
        <taxon>Platysporina</taxon>
        <taxon>Myxobolidae</taxon>
        <taxon>Thelohanellus</taxon>
    </lineage>
</organism>
<keyword evidence="4" id="KW-0788">Thiol protease</keyword>
<keyword evidence="3" id="KW-0378">Hydrolase</keyword>
<dbReference type="PRINTS" id="PR00705">
    <property type="entry name" value="PAPAIN"/>
</dbReference>
<keyword evidence="6" id="KW-1015">Disulfide bond</keyword>
<evidence type="ECO:0000313" key="10">
    <source>
        <dbReference type="EMBL" id="KII67966.1"/>
    </source>
</evidence>
<comment type="caution">
    <text evidence="10">The sequence shown here is derived from an EMBL/GenBank/DDBJ whole genome shotgun (WGS) entry which is preliminary data.</text>
</comment>
<dbReference type="OrthoDB" id="10253408at2759"/>